<dbReference type="InterPro" id="IPR021224">
    <property type="entry name" value="DUF2690"/>
</dbReference>
<sequence length="423" mass="42430">MPRWKALPDELDPQVKEFASQLRRLVDRGGLSVAALADRTGYSKTSWERYLNGRLLAPKGAVVALAEVTGTNPVHLTTMWELAERAWSRAEMRHDRTMEAVRISQARAALGDFGGDAPRAEANGSKPPRESGGAAAGPGTAGPADGPPRVPAQPTASDADAREDEPASGSDSGAHTDSGSGAQSSTGGNSWNVAGYRGPSRTGGRASGAGATAPSVPSQADAAGPAPGTPGPYPPGPSGPYGGPPQAPAPAPATAPAPGGGRRQQLTMFLAGLVGALVVIGAVLYFTDGNGGGKDGAGKSPSPSATAPLNLPPGVKCSGDGCTGKDAERMGCSGELVTTARSVTVGGTFLEIRYSKTCGAAWARITRAVPGDEVEVTVGSHKATGGITKDGESIAYTPMVAVRDAAQVTACATLASGQQGCTK</sequence>
<evidence type="ECO:0000313" key="4">
    <source>
        <dbReference type="EMBL" id="MFE9169948.1"/>
    </source>
</evidence>
<evidence type="ECO:0000256" key="1">
    <source>
        <dbReference type="SAM" id="MobiDB-lite"/>
    </source>
</evidence>
<organism evidence="4 5">
    <name type="scientific">Streptomyces kebangsaanensis</name>
    <dbReference type="NCBI Taxonomy" id="864058"/>
    <lineage>
        <taxon>Bacteria</taxon>
        <taxon>Bacillati</taxon>
        <taxon>Actinomycetota</taxon>
        <taxon>Actinomycetes</taxon>
        <taxon>Kitasatosporales</taxon>
        <taxon>Streptomycetaceae</taxon>
        <taxon>Streptomyces</taxon>
    </lineage>
</organism>
<evidence type="ECO:0000259" key="3">
    <source>
        <dbReference type="SMART" id="SM00530"/>
    </source>
</evidence>
<feature type="compositionally biased region" description="Polar residues" evidence="1">
    <location>
        <begin position="169"/>
        <end position="192"/>
    </location>
</feature>
<dbReference type="InterPro" id="IPR010982">
    <property type="entry name" value="Lambda_DNA-bd_dom_sf"/>
</dbReference>
<feature type="transmembrane region" description="Helical" evidence="2">
    <location>
        <begin position="266"/>
        <end position="286"/>
    </location>
</feature>
<comment type="caution">
    <text evidence="4">The sequence shown here is derived from an EMBL/GenBank/DDBJ whole genome shotgun (WGS) entry which is preliminary data.</text>
</comment>
<proteinExistence type="predicted"/>
<protein>
    <submittedName>
        <fullName evidence="4">DUF2690 domain-containing protein</fullName>
    </submittedName>
</protein>
<dbReference type="InterPro" id="IPR001387">
    <property type="entry name" value="Cro/C1-type_HTH"/>
</dbReference>
<feature type="compositionally biased region" description="Pro residues" evidence="1">
    <location>
        <begin position="227"/>
        <end position="255"/>
    </location>
</feature>
<keyword evidence="2" id="KW-1133">Transmembrane helix</keyword>
<dbReference type="EMBL" id="JBIAFJ010000006">
    <property type="protein sequence ID" value="MFE9169948.1"/>
    <property type="molecule type" value="Genomic_DNA"/>
</dbReference>
<dbReference type="RefSeq" id="WP_388345695.1">
    <property type="nucleotide sequence ID" value="NZ_JBIAFJ010000006.1"/>
</dbReference>
<dbReference type="SMART" id="SM00530">
    <property type="entry name" value="HTH_XRE"/>
    <property type="match status" value="1"/>
</dbReference>
<keyword evidence="2" id="KW-0472">Membrane</keyword>
<keyword evidence="5" id="KW-1185">Reference proteome</keyword>
<keyword evidence="2" id="KW-0812">Transmembrane</keyword>
<reference evidence="4 5" key="1">
    <citation type="submission" date="2024-10" db="EMBL/GenBank/DDBJ databases">
        <title>The Natural Products Discovery Center: Release of the First 8490 Sequenced Strains for Exploring Actinobacteria Biosynthetic Diversity.</title>
        <authorList>
            <person name="Kalkreuter E."/>
            <person name="Kautsar S.A."/>
            <person name="Yang D."/>
            <person name="Bader C.D."/>
            <person name="Teijaro C.N."/>
            <person name="Fluegel L."/>
            <person name="Davis C.M."/>
            <person name="Simpson J.R."/>
            <person name="Lauterbach L."/>
            <person name="Steele A.D."/>
            <person name="Gui C."/>
            <person name="Meng S."/>
            <person name="Li G."/>
            <person name="Viehrig K."/>
            <person name="Ye F."/>
            <person name="Su P."/>
            <person name="Kiefer A.F."/>
            <person name="Nichols A."/>
            <person name="Cepeda A.J."/>
            <person name="Yan W."/>
            <person name="Fan B."/>
            <person name="Jiang Y."/>
            <person name="Adhikari A."/>
            <person name="Zheng C.-J."/>
            <person name="Schuster L."/>
            <person name="Cowan T.M."/>
            <person name="Smanski M.J."/>
            <person name="Chevrette M.G."/>
            <person name="De Carvalho L.P.S."/>
            <person name="Shen B."/>
        </authorList>
    </citation>
    <scope>NUCLEOTIDE SEQUENCE [LARGE SCALE GENOMIC DNA]</scope>
    <source>
        <strain evidence="4 5">NPDC007147</strain>
    </source>
</reference>
<feature type="domain" description="HTH cro/C1-type" evidence="3">
    <location>
        <begin position="21"/>
        <end position="76"/>
    </location>
</feature>
<dbReference type="Gene3D" id="1.10.260.40">
    <property type="entry name" value="lambda repressor-like DNA-binding domains"/>
    <property type="match status" value="1"/>
</dbReference>
<evidence type="ECO:0000313" key="5">
    <source>
        <dbReference type="Proteomes" id="UP001601197"/>
    </source>
</evidence>
<gene>
    <name evidence="4" type="ORF">ACFYNZ_10550</name>
</gene>
<name>A0ABW6KU32_9ACTN</name>
<dbReference type="Pfam" id="PF13560">
    <property type="entry name" value="HTH_31"/>
    <property type="match status" value="1"/>
</dbReference>
<dbReference type="Proteomes" id="UP001601197">
    <property type="component" value="Unassembled WGS sequence"/>
</dbReference>
<feature type="compositionally biased region" description="Low complexity" evidence="1">
    <location>
        <begin position="197"/>
        <end position="226"/>
    </location>
</feature>
<feature type="region of interest" description="Disordered" evidence="1">
    <location>
        <begin position="293"/>
        <end position="312"/>
    </location>
</feature>
<dbReference type="CDD" id="cd00093">
    <property type="entry name" value="HTH_XRE"/>
    <property type="match status" value="1"/>
</dbReference>
<accession>A0ABW6KU32</accession>
<dbReference type="SUPFAM" id="SSF47413">
    <property type="entry name" value="lambda repressor-like DNA-binding domains"/>
    <property type="match status" value="1"/>
</dbReference>
<feature type="region of interest" description="Disordered" evidence="1">
    <location>
        <begin position="112"/>
        <end position="261"/>
    </location>
</feature>
<evidence type="ECO:0000256" key="2">
    <source>
        <dbReference type="SAM" id="Phobius"/>
    </source>
</evidence>
<dbReference type="Pfam" id="PF10901">
    <property type="entry name" value="DUF2690"/>
    <property type="match status" value="1"/>
</dbReference>